<evidence type="ECO:0000256" key="1">
    <source>
        <dbReference type="ARBA" id="ARBA00000185"/>
    </source>
</evidence>
<comment type="similarity">
    <text evidence="3">Belongs to the type II topoisomerase GyrB family.</text>
</comment>
<evidence type="ECO:0000259" key="10">
    <source>
        <dbReference type="SMART" id="SM00387"/>
    </source>
</evidence>
<dbReference type="PRINTS" id="PR00418">
    <property type="entry name" value="TPI2FAMILY"/>
</dbReference>
<evidence type="ECO:0000256" key="5">
    <source>
        <dbReference type="ARBA" id="ARBA00022741"/>
    </source>
</evidence>
<feature type="domain" description="Histidine kinase/HSP90-like ATPase" evidence="10">
    <location>
        <begin position="31"/>
        <end position="175"/>
    </location>
</feature>
<protein>
    <recommendedName>
        <fullName evidence="4">DNA topoisomerase (ATP-hydrolyzing)</fullName>
        <ecNumber evidence="4">5.6.2.2</ecNumber>
    </recommendedName>
</protein>
<comment type="catalytic activity">
    <reaction evidence="1">
        <text>ATP-dependent breakage, passage and rejoining of double-stranded DNA.</text>
        <dbReference type="EC" id="5.6.2.2"/>
    </reaction>
</comment>
<dbReference type="EMBL" id="JAGQLH010000088">
    <property type="protein sequence ID" value="MCA9386161.1"/>
    <property type="molecule type" value="Genomic_DNA"/>
</dbReference>
<dbReference type="Gene3D" id="3.30.230.10">
    <property type="match status" value="1"/>
</dbReference>
<dbReference type="GO" id="GO:0003918">
    <property type="term" value="F:DNA topoisomerase type II (double strand cut, ATP-hydrolyzing) activity"/>
    <property type="evidence" value="ECO:0007669"/>
    <property type="project" value="UniProtKB-EC"/>
</dbReference>
<comment type="cofactor">
    <cofactor evidence="2">
        <name>Mg(2+)</name>
        <dbReference type="ChEBI" id="CHEBI:18420"/>
    </cofactor>
</comment>
<dbReference type="GO" id="GO:0003677">
    <property type="term" value="F:DNA binding"/>
    <property type="evidence" value="ECO:0007669"/>
    <property type="project" value="UniProtKB-KW"/>
</dbReference>
<dbReference type="EC" id="5.6.2.2" evidence="4"/>
<dbReference type="AlphaFoldDB" id="A0A955L974"/>
<accession>A0A955L974</accession>
<dbReference type="PRINTS" id="PR01159">
    <property type="entry name" value="DNAGYRASEB"/>
</dbReference>
<dbReference type="InterPro" id="IPR001241">
    <property type="entry name" value="Topo_IIA"/>
</dbReference>
<dbReference type="InterPro" id="IPR003594">
    <property type="entry name" value="HATPase_dom"/>
</dbReference>
<evidence type="ECO:0000256" key="7">
    <source>
        <dbReference type="ARBA" id="ARBA00023029"/>
    </source>
</evidence>
<keyword evidence="8" id="KW-0238">DNA-binding</keyword>
<evidence type="ECO:0000256" key="3">
    <source>
        <dbReference type="ARBA" id="ARBA00010708"/>
    </source>
</evidence>
<keyword evidence="5" id="KW-0547">Nucleotide-binding</keyword>
<dbReference type="GO" id="GO:0005524">
    <property type="term" value="F:ATP binding"/>
    <property type="evidence" value="ECO:0007669"/>
    <property type="project" value="UniProtKB-KW"/>
</dbReference>
<evidence type="ECO:0000256" key="9">
    <source>
        <dbReference type="ARBA" id="ARBA00023235"/>
    </source>
</evidence>
<dbReference type="FunFam" id="3.30.565.10:FF:000002">
    <property type="entry name" value="DNA gyrase subunit B"/>
    <property type="match status" value="1"/>
</dbReference>
<proteinExistence type="inferred from homology"/>
<evidence type="ECO:0000256" key="2">
    <source>
        <dbReference type="ARBA" id="ARBA00001946"/>
    </source>
</evidence>
<organism evidence="11 12">
    <name type="scientific">Candidatus Dojkabacteria bacterium</name>
    <dbReference type="NCBI Taxonomy" id="2099670"/>
    <lineage>
        <taxon>Bacteria</taxon>
        <taxon>Candidatus Dojkabacteria</taxon>
    </lineage>
</organism>
<dbReference type="InterPro" id="IPR014721">
    <property type="entry name" value="Ribsml_uS5_D2-typ_fold_subgr"/>
</dbReference>
<dbReference type="SUPFAM" id="SSF55874">
    <property type="entry name" value="ATPase domain of HSP90 chaperone/DNA topoisomerase II/histidine kinase"/>
    <property type="match status" value="1"/>
</dbReference>
<dbReference type="SMART" id="SM00433">
    <property type="entry name" value="TOP2c"/>
    <property type="match status" value="1"/>
</dbReference>
<dbReference type="Gene3D" id="3.30.565.10">
    <property type="entry name" value="Histidine kinase-like ATPase, C-terminal domain"/>
    <property type="match status" value="1"/>
</dbReference>
<reference evidence="11" key="2">
    <citation type="journal article" date="2021" name="Microbiome">
        <title>Successional dynamics and alternative stable states in a saline activated sludge microbial community over 9 years.</title>
        <authorList>
            <person name="Wang Y."/>
            <person name="Ye J."/>
            <person name="Ju F."/>
            <person name="Liu L."/>
            <person name="Boyd J.A."/>
            <person name="Deng Y."/>
            <person name="Parks D.H."/>
            <person name="Jiang X."/>
            <person name="Yin X."/>
            <person name="Woodcroft B.J."/>
            <person name="Tyson G.W."/>
            <person name="Hugenholtz P."/>
            <person name="Polz M.F."/>
            <person name="Zhang T."/>
        </authorList>
    </citation>
    <scope>NUCLEOTIDE SEQUENCE</scope>
    <source>
        <strain evidence="11">HKST-UBA11</strain>
    </source>
</reference>
<evidence type="ECO:0000313" key="12">
    <source>
        <dbReference type="Proteomes" id="UP000754563"/>
    </source>
</evidence>
<keyword evidence="6" id="KW-0067">ATP-binding</keyword>
<dbReference type="Pfam" id="PF02518">
    <property type="entry name" value="HATPase_c"/>
    <property type="match status" value="1"/>
</dbReference>
<dbReference type="InterPro" id="IPR000565">
    <property type="entry name" value="Topo_IIA_B"/>
</dbReference>
<keyword evidence="9" id="KW-0413">Isomerase</keyword>
<reference evidence="11" key="1">
    <citation type="submission" date="2020-04" db="EMBL/GenBank/DDBJ databases">
        <authorList>
            <person name="Zhang T."/>
        </authorList>
    </citation>
    <scope>NUCLEOTIDE SEQUENCE</scope>
    <source>
        <strain evidence="11">HKST-UBA11</strain>
    </source>
</reference>
<evidence type="ECO:0000256" key="6">
    <source>
        <dbReference type="ARBA" id="ARBA00022840"/>
    </source>
</evidence>
<name>A0A955L974_9BACT</name>
<dbReference type="InterPro" id="IPR013506">
    <property type="entry name" value="Topo_IIA_bsu_dom2"/>
</dbReference>
<dbReference type="InterPro" id="IPR036890">
    <property type="entry name" value="HATPase_C_sf"/>
</dbReference>
<evidence type="ECO:0000256" key="4">
    <source>
        <dbReference type="ARBA" id="ARBA00012895"/>
    </source>
</evidence>
<sequence length="334" mass="37233">MSKTSYSAENITILEGLEAVRKRPAMYIGDSSTTGLHHMIWEIVDNSIDEALAGFASTVTVTLNKDGSVTVEDDGRGIPVDIHSKTGKSALETVMTTLHAGGKFDSETYKVSSGLHGVGASVVNALSESATAEIHRDGIVYIQEYKEGRKLYDVKENGTTTKTGTRITFKADMSIFDTDQFNIKTIHTRLRRQAYLTAGVSIKINDERDEDKRLEANKDIPRYYSFHFENGVKAYIRQINKNHKSVHKNIFYIKDQIDDVDVEVALQYTDDIQEKVLAFANNVHNPEGGTHISGFRTSLTKTLNEYIDANSSEKDKQIKLSGEDTSLVLPLLFQ</sequence>
<dbReference type="SMART" id="SM00387">
    <property type="entry name" value="HATPase_c"/>
    <property type="match status" value="1"/>
</dbReference>
<dbReference type="PANTHER" id="PTHR45866:SF1">
    <property type="entry name" value="DNA GYRASE SUBUNIT B, MITOCHONDRIAL"/>
    <property type="match status" value="1"/>
</dbReference>
<keyword evidence="7" id="KW-0799">Topoisomerase</keyword>
<dbReference type="Proteomes" id="UP000754563">
    <property type="component" value="Unassembled WGS sequence"/>
</dbReference>
<dbReference type="InterPro" id="IPR020568">
    <property type="entry name" value="Ribosomal_Su5_D2-typ_SF"/>
</dbReference>
<dbReference type="Pfam" id="PF00204">
    <property type="entry name" value="DNA_gyraseB"/>
    <property type="match status" value="1"/>
</dbReference>
<evidence type="ECO:0000313" key="11">
    <source>
        <dbReference type="EMBL" id="MCA9386161.1"/>
    </source>
</evidence>
<dbReference type="PANTHER" id="PTHR45866">
    <property type="entry name" value="DNA GYRASE/TOPOISOMERASE SUBUNIT B"/>
    <property type="match status" value="1"/>
</dbReference>
<dbReference type="CDD" id="cd16928">
    <property type="entry name" value="HATPase_GyrB-like"/>
    <property type="match status" value="1"/>
</dbReference>
<dbReference type="SUPFAM" id="SSF54211">
    <property type="entry name" value="Ribosomal protein S5 domain 2-like"/>
    <property type="match status" value="1"/>
</dbReference>
<gene>
    <name evidence="11" type="ORF">KC717_05940</name>
</gene>
<comment type="caution">
    <text evidence="11">The sequence shown here is derived from an EMBL/GenBank/DDBJ whole genome shotgun (WGS) entry which is preliminary data.</text>
</comment>
<dbReference type="GO" id="GO:0006265">
    <property type="term" value="P:DNA topological change"/>
    <property type="evidence" value="ECO:0007669"/>
    <property type="project" value="InterPro"/>
</dbReference>
<evidence type="ECO:0000256" key="8">
    <source>
        <dbReference type="ARBA" id="ARBA00023125"/>
    </source>
</evidence>